<sequence length="598" mass="66432">MPTLSFNPVITIFSSIDDTNDSLITGSENHSGNQNPQSCSATAKMSEEPDTPTKLAPNSSDQLNDNTATTSLLPASGIQTDQQLHISDNNSTEDSPLEMNQLDGPIQSIQASIESSPTKSTHDLGNTPPASPCKSIASSAPSQDPLAADKTEYKPVSPDTMKASKTAQLEDTAHQSHGSTHESLAISDTTNREDLSTKNADIPKSSEASSPLNIDPDLKGKGKEKQAVPTGHQFTGPPHTRPPRLNLSQKSKKTIPPREFIAEDPEKTPTNPVRTQDLLRQPITSSSSVADPSSQNIVSRVGTTTYSAVPDDDHDWPHTSGLDYEERCAVFKSYVEAIEDLKRAQELMEADPDCTDVIIFTKHPVTGTSERSYHREVILKDSEYMARIMPPPNDDGSPITMYMGAWPITMLGMVFDFMYNHKTPGCEPPADDLFYHMSSAWLNYHCYLLACAFECKRQKGYNTRNLRKIVELAEKQTSGNYAGYQLAYWEFSQCEEALRDLVRTAFKETGHQEAQRPMRVLVARLTAAMVPWILRGKYMGPIMVPLWFEMKEEYLPWREMLWHFIAMGEVQSTSWAWLGEPMSELQITTALSRFGAGF</sequence>
<organism evidence="2 3">
    <name type="scientific">Plectosphaerella cucumerina</name>
    <dbReference type="NCBI Taxonomy" id="40658"/>
    <lineage>
        <taxon>Eukaryota</taxon>
        <taxon>Fungi</taxon>
        <taxon>Dikarya</taxon>
        <taxon>Ascomycota</taxon>
        <taxon>Pezizomycotina</taxon>
        <taxon>Sordariomycetes</taxon>
        <taxon>Hypocreomycetidae</taxon>
        <taxon>Glomerellales</taxon>
        <taxon>Plectosphaerellaceae</taxon>
        <taxon>Plectosphaerella</taxon>
    </lineage>
</organism>
<feature type="compositionally biased region" description="Basic and acidic residues" evidence="1">
    <location>
        <begin position="216"/>
        <end position="226"/>
    </location>
</feature>
<name>A0A8K0X7V3_9PEZI</name>
<feature type="compositionally biased region" description="Polar residues" evidence="1">
    <location>
        <begin position="23"/>
        <end position="43"/>
    </location>
</feature>
<dbReference type="OrthoDB" id="4845755at2759"/>
<gene>
    <name evidence="2" type="ORF">B0T11DRAFT_326518</name>
</gene>
<accession>A0A8K0X7V3</accession>
<evidence type="ECO:0000313" key="2">
    <source>
        <dbReference type="EMBL" id="KAH7368326.1"/>
    </source>
</evidence>
<feature type="region of interest" description="Disordered" evidence="1">
    <location>
        <begin position="23"/>
        <end position="69"/>
    </location>
</feature>
<protein>
    <recommendedName>
        <fullName evidence="4">BTB domain-containing protein</fullName>
    </recommendedName>
</protein>
<evidence type="ECO:0000256" key="1">
    <source>
        <dbReference type="SAM" id="MobiDB-lite"/>
    </source>
</evidence>
<evidence type="ECO:0000313" key="3">
    <source>
        <dbReference type="Proteomes" id="UP000813385"/>
    </source>
</evidence>
<dbReference type="Proteomes" id="UP000813385">
    <property type="component" value="Unassembled WGS sequence"/>
</dbReference>
<dbReference type="AlphaFoldDB" id="A0A8K0X7V3"/>
<feature type="compositionally biased region" description="Polar residues" evidence="1">
    <location>
        <begin position="163"/>
        <end position="189"/>
    </location>
</feature>
<evidence type="ECO:0008006" key="4">
    <source>
        <dbReference type="Google" id="ProtNLM"/>
    </source>
</evidence>
<proteinExistence type="predicted"/>
<keyword evidence="3" id="KW-1185">Reference proteome</keyword>
<comment type="caution">
    <text evidence="2">The sequence shown here is derived from an EMBL/GenBank/DDBJ whole genome shotgun (WGS) entry which is preliminary data.</text>
</comment>
<dbReference type="EMBL" id="JAGPXD010000002">
    <property type="protein sequence ID" value="KAH7368326.1"/>
    <property type="molecule type" value="Genomic_DNA"/>
</dbReference>
<reference evidence="2" key="1">
    <citation type="journal article" date="2021" name="Nat. Commun.">
        <title>Genetic determinants of endophytism in the Arabidopsis root mycobiome.</title>
        <authorList>
            <person name="Mesny F."/>
            <person name="Miyauchi S."/>
            <person name="Thiergart T."/>
            <person name="Pickel B."/>
            <person name="Atanasova L."/>
            <person name="Karlsson M."/>
            <person name="Huettel B."/>
            <person name="Barry K.W."/>
            <person name="Haridas S."/>
            <person name="Chen C."/>
            <person name="Bauer D."/>
            <person name="Andreopoulos W."/>
            <person name="Pangilinan J."/>
            <person name="LaButti K."/>
            <person name="Riley R."/>
            <person name="Lipzen A."/>
            <person name="Clum A."/>
            <person name="Drula E."/>
            <person name="Henrissat B."/>
            <person name="Kohler A."/>
            <person name="Grigoriev I.V."/>
            <person name="Martin F.M."/>
            <person name="Hacquard S."/>
        </authorList>
    </citation>
    <scope>NUCLEOTIDE SEQUENCE</scope>
    <source>
        <strain evidence="2">MPI-CAGE-AT-0016</strain>
    </source>
</reference>
<feature type="region of interest" description="Disordered" evidence="1">
    <location>
        <begin position="114"/>
        <end position="273"/>
    </location>
</feature>
<feature type="compositionally biased region" description="Polar residues" evidence="1">
    <location>
        <begin position="56"/>
        <end position="69"/>
    </location>
</feature>